<comment type="caution">
    <text evidence="2">The sequence shown here is derived from an EMBL/GenBank/DDBJ whole genome shotgun (WGS) entry which is preliminary data.</text>
</comment>
<dbReference type="Proteomes" id="UP001152795">
    <property type="component" value="Unassembled WGS sequence"/>
</dbReference>
<evidence type="ECO:0000256" key="1">
    <source>
        <dbReference type="SAM" id="MobiDB-lite"/>
    </source>
</evidence>
<dbReference type="InterPro" id="IPR001660">
    <property type="entry name" value="SAM"/>
</dbReference>
<organism evidence="2 3">
    <name type="scientific">Paramuricea clavata</name>
    <name type="common">Red gorgonian</name>
    <name type="synonym">Violescent sea-whip</name>
    <dbReference type="NCBI Taxonomy" id="317549"/>
    <lineage>
        <taxon>Eukaryota</taxon>
        <taxon>Metazoa</taxon>
        <taxon>Cnidaria</taxon>
        <taxon>Anthozoa</taxon>
        <taxon>Octocorallia</taxon>
        <taxon>Malacalcyonacea</taxon>
        <taxon>Plexauridae</taxon>
        <taxon>Paramuricea</taxon>
    </lineage>
</organism>
<keyword evidence="3" id="KW-1185">Reference proteome</keyword>
<dbReference type="AlphaFoldDB" id="A0A6S7HRA5"/>
<evidence type="ECO:0000313" key="3">
    <source>
        <dbReference type="Proteomes" id="UP001152795"/>
    </source>
</evidence>
<reference evidence="2" key="1">
    <citation type="submission" date="2020-04" db="EMBL/GenBank/DDBJ databases">
        <authorList>
            <person name="Alioto T."/>
            <person name="Alioto T."/>
            <person name="Gomez Garrido J."/>
        </authorList>
    </citation>
    <scope>NUCLEOTIDE SEQUENCE</scope>
    <source>
        <strain evidence="2">A484AB</strain>
    </source>
</reference>
<feature type="compositionally biased region" description="Polar residues" evidence="1">
    <location>
        <begin position="70"/>
        <end position="83"/>
    </location>
</feature>
<dbReference type="EMBL" id="CACRXK020005313">
    <property type="protein sequence ID" value="CAB4005780.1"/>
    <property type="molecule type" value="Genomic_DNA"/>
</dbReference>
<feature type="region of interest" description="Disordered" evidence="1">
    <location>
        <begin position="70"/>
        <end position="101"/>
    </location>
</feature>
<name>A0A6S7HRA5_PARCT</name>
<gene>
    <name evidence="2" type="ORF">PACLA_8A039788</name>
</gene>
<sequence>MPFQSVEDFLTGLAPELNKYAKSLRNQGFTSTNMLKFLKLKDLQNIPFVVPAPHRRMILSAVAKLQSPGSKFQIESPQSTTVDTHACKKRKTDGETSTGYKIETSERQSTFAPKTLFSDGTLSKGNNSAYDIVLQDKLELEKKHALLKAELSEYTSKPVELMPLALTGSRVMMVTCTRCHHRGHRKDGNKNGAVCEFEPCVGYHYCGNQKLHPEFKTKKREKEKALKVLNEKIDLTSKELDQLTEFAEVNFVRNVRPRLQRLSPDKYKGKDGMQQLLRDVRYMKIAVDGKIPLVSDNDKENFLSLIRKGKSKVSADFGTCSTGNFLEKTDIGMEDFPMTFDSSDVDDEVISKQQTSTTQQQEQVNRPSSSCTITKSAAEVNAQYEKLPTRLYSAPTMPVTNQYDASFHQYPYYMHPFPSNVNHFSPANMYPHQMFPTQATPPPLFSNFFHPAMPMALPSQLNATDFAMVQDHNTDYEKKTENSVVNRPNINENVAVGKSHQTALTC</sequence>
<proteinExistence type="predicted"/>
<dbReference type="Pfam" id="PF07647">
    <property type="entry name" value="SAM_2"/>
    <property type="match status" value="1"/>
</dbReference>
<evidence type="ECO:0000313" key="2">
    <source>
        <dbReference type="EMBL" id="CAB4005780.1"/>
    </source>
</evidence>
<dbReference type="OrthoDB" id="6139205at2759"/>
<protein>
    <submittedName>
        <fullName evidence="2">Uncharacterized protein LOC110448164</fullName>
    </submittedName>
</protein>
<dbReference type="InterPro" id="IPR013761">
    <property type="entry name" value="SAM/pointed_sf"/>
</dbReference>
<feature type="region of interest" description="Disordered" evidence="1">
    <location>
        <begin position="351"/>
        <end position="371"/>
    </location>
</feature>
<dbReference type="PROSITE" id="PS50105">
    <property type="entry name" value="SAM_DOMAIN"/>
    <property type="match status" value="1"/>
</dbReference>
<dbReference type="SUPFAM" id="SSF47769">
    <property type="entry name" value="SAM/Pointed domain"/>
    <property type="match status" value="1"/>
</dbReference>
<dbReference type="Gene3D" id="1.10.150.50">
    <property type="entry name" value="Transcription Factor, Ets-1"/>
    <property type="match status" value="1"/>
</dbReference>
<feature type="compositionally biased region" description="Low complexity" evidence="1">
    <location>
        <begin position="353"/>
        <end position="363"/>
    </location>
</feature>
<accession>A0A6S7HRA5</accession>